<reference evidence="1 2" key="1">
    <citation type="submission" date="2015-03" db="EMBL/GenBank/DDBJ databases">
        <title>Draft genome of the nematode, Opisthorchis viverrini.</title>
        <authorList>
            <person name="Mitreva M."/>
        </authorList>
    </citation>
    <scope>NUCLEOTIDE SEQUENCE [LARGE SCALE GENOMIC DNA]</scope>
    <source>
        <strain evidence="1">Khon Kaen</strain>
    </source>
</reference>
<proteinExistence type="predicted"/>
<feature type="non-terminal residue" evidence="1">
    <location>
        <position position="1"/>
    </location>
</feature>
<gene>
    <name evidence="1" type="ORF">X801_02053</name>
</gene>
<evidence type="ECO:0000313" key="2">
    <source>
        <dbReference type="Proteomes" id="UP000243686"/>
    </source>
</evidence>
<organism evidence="1 2">
    <name type="scientific">Opisthorchis viverrini</name>
    <name type="common">Southeast Asian liver fluke</name>
    <dbReference type="NCBI Taxonomy" id="6198"/>
    <lineage>
        <taxon>Eukaryota</taxon>
        <taxon>Metazoa</taxon>
        <taxon>Spiralia</taxon>
        <taxon>Lophotrochozoa</taxon>
        <taxon>Platyhelminthes</taxon>
        <taxon>Trematoda</taxon>
        <taxon>Digenea</taxon>
        <taxon>Opisthorchiida</taxon>
        <taxon>Opisthorchiata</taxon>
        <taxon>Opisthorchiidae</taxon>
        <taxon>Opisthorchis</taxon>
    </lineage>
</organism>
<name>A0A1S8X5N9_OPIVI</name>
<sequence length="134" mass="15568">IKERLLLDSGQRIHASNLHQFSRQYDQPINQRGKSESWETSEDLVGKCRKLITHYYRHEKMNTNTTRYEPTSRVRSSTDSLVCFQTFSLIVCMHIKRGARNEHIRSEYTSTGALLKHLMCGTLDAFPCSEIQCT</sequence>
<dbReference type="AlphaFoldDB" id="A0A1S8X5N9"/>
<feature type="non-terminal residue" evidence="1">
    <location>
        <position position="134"/>
    </location>
</feature>
<dbReference type="EMBL" id="KV891907">
    <property type="protein sequence ID" value="OON22049.1"/>
    <property type="molecule type" value="Genomic_DNA"/>
</dbReference>
<keyword evidence="2" id="KW-1185">Reference proteome</keyword>
<evidence type="ECO:0000313" key="1">
    <source>
        <dbReference type="EMBL" id="OON22049.1"/>
    </source>
</evidence>
<dbReference type="Proteomes" id="UP000243686">
    <property type="component" value="Unassembled WGS sequence"/>
</dbReference>
<protein>
    <submittedName>
        <fullName evidence="1">Uncharacterized protein</fullName>
    </submittedName>
</protein>
<accession>A0A1S8X5N9</accession>